<organism evidence="2 3">
    <name type="scientific">Roseomonas alba</name>
    <dbReference type="NCBI Taxonomy" id="2846776"/>
    <lineage>
        <taxon>Bacteria</taxon>
        <taxon>Pseudomonadati</taxon>
        <taxon>Pseudomonadota</taxon>
        <taxon>Alphaproteobacteria</taxon>
        <taxon>Acetobacterales</taxon>
        <taxon>Roseomonadaceae</taxon>
        <taxon>Roseomonas</taxon>
    </lineage>
</organism>
<dbReference type="InterPro" id="IPR050900">
    <property type="entry name" value="Transposase_IS3/IS150/IS904"/>
</dbReference>
<evidence type="ECO:0000259" key="1">
    <source>
        <dbReference type="PROSITE" id="PS50994"/>
    </source>
</evidence>
<dbReference type="Gene3D" id="3.30.420.10">
    <property type="entry name" value="Ribonuclease H-like superfamily/Ribonuclease H"/>
    <property type="match status" value="1"/>
</dbReference>
<gene>
    <name evidence="2" type="ORF">KPL78_15930</name>
</gene>
<dbReference type="EMBL" id="JAHYBZ010000005">
    <property type="protein sequence ID" value="MBW6399348.1"/>
    <property type="molecule type" value="Genomic_DNA"/>
</dbReference>
<accession>A0ABS7AAM0</accession>
<evidence type="ECO:0000313" key="2">
    <source>
        <dbReference type="EMBL" id="MBW6399348.1"/>
    </source>
</evidence>
<dbReference type="InterPro" id="IPR001584">
    <property type="entry name" value="Integrase_cat-core"/>
</dbReference>
<dbReference type="InterPro" id="IPR025948">
    <property type="entry name" value="HTH-like_dom"/>
</dbReference>
<dbReference type="SUPFAM" id="SSF53098">
    <property type="entry name" value="Ribonuclease H-like"/>
    <property type="match status" value="1"/>
</dbReference>
<name>A0ABS7AAM0_9PROT</name>
<comment type="caution">
    <text evidence="2">The sequence shown here is derived from an EMBL/GenBank/DDBJ whole genome shotgun (WGS) entry which is preliminary data.</text>
</comment>
<feature type="domain" description="Integrase catalytic" evidence="1">
    <location>
        <begin position="71"/>
        <end position="159"/>
    </location>
</feature>
<dbReference type="Pfam" id="PF13276">
    <property type="entry name" value="HTH_21"/>
    <property type="match status" value="1"/>
</dbReference>
<dbReference type="PROSITE" id="PS50994">
    <property type="entry name" value="INTEGRASE"/>
    <property type="match status" value="1"/>
</dbReference>
<dbReference type="InterPro" id="IPR012337">
    <property type="entry name" value="RNaseH-like_sf"/>
</dbReference>
<protein>
    <submittedName>
        <fullName evidence="2">DDE-type integrase/transposase/recombinase</fullName>
    </submittedName>
</protein>
<dbReference type="InterPro" id="IPR036397">
    <property type="entry name" value="RNaseH_sf"/>
</dbReference>
<dbReference type="Pfam" id="PF00665">
    <property type="entry name" value="rve"/>
    <property type="match status" value="1"/>
</dbReference>
<dbReference type="PANTHER" id="PTHR46889:SF4">
    <property type="entry name" value="TRANSPOSASE INSO FOR INSERTION SEQUENCE ELEMENT IS911B-RELATED"/>
    <property type="match status" value="1"/>
</dbReference>
<dbReference type="PANTHER" id="PTHR46889">
    <property type="entry name" value="TRANSPOSASE INSF FOR INSERTION SEQUENCE IS3B-RELATED"/>
    <property type="match status" value="1"/>
</dbReference>
<evidence type="ECO:0000313" key="3">
    <source>
        <dbReference type="Proteomes" id="UP001196565"/>
    </source>
</evidence>
<reference evidence="2 3" key="1">
    <citation type="submission" date="2021-07" db="EMBL/GenBank/DDBJ databases">
        <authorList>
            <person name="So Y."/>
        </authorList>
    </citation>
    <scope>NUCLEOTIDE SEQUENCE [LARGE SCALE GENOMIC DNA]</scope>
    <source>
        <strain evidence="2 3">HJA6</strain>
    </source>
</reference>
<keyword evidence="3" id="KW-1185">Reference proteome</keyword>
<dbReference type="Proteomes" id="UP001196565">
    <property type="component" value="Unassembled WGS sequence"/>
</dbReference>
<proteinExistence type="predicted"/>
<sequence length="194" mass="22246">MRLIDGQFLETPWYGSRPMARHLRRGSYAVGRKRIRRLMAKMGLAPIHVRPRTSMPHPEHRIFPYPLRDLAIERPNQVWCADITYLPMRRCFLCPVAVMDWATRKVLSWRVSNALDVECCLEALEEALARFGRPEIFNTNRDGQFTSPRFTGVLQRAGLTEVDRLLQCRTPTQRACRAPSDDAYGATGMTTLAA</sequence>